<dbReference type="InterPro" id="IPR050278">
    <property type="entry name" value="Serine_Prot_S9B/DPPIV"/>
</dbReference>
<dbReference type="InterPro" id="IPR029058">
    <property type="entry name" value="AB_hydrolase_fold"/>
</dbReference>
<dbReference type="STRING" id="1640674.SAMN05216323_100741"/>
<dbReference type="GO" id="GO:0008236">
    <property type="term" value="F:serine-type peptidase activity"/>
    <property type="evidence" value="ECO:0007669"/>
    <property type="project" value="InterPro"/>
</dbReference>
<proteinExistence type="predicted"/>
<evidence type="ECO:0000313" key="4">
    <source>
        <dbReference type="EMBL" id="SDB89537.1"/>
    </source>
</evidence>
<dbReference type="GO" id="GO:0008239">
    <property type="term" value="F:dipeptidyl-peptidase activity"/>
    <property type="evidence" value="ECO:0007669"/>
    <property type="project" value="TreeGrafter"/>
</dbReference>
<evidence type="ECO:0000259" key="2">
    <source>
        <dbReference type="Pfam" id="PF00326"/>
    </source>
</evidence>
<keyword evidence="1" id="KW-0732">Signal</keyword>
<evidence type="ECO:0000313" key="5">
    <source>
        <dbReference type="Proteomes" id="UP000199452"/>
    </source>
</evidence>
<dbReference type="AlphaFoldDB" id="A0A1G6H5I1"/>
<dbReference type="Gene3D" id="3.40.50.1820">
    <property type="entry name" value="alpha/beta hydrolase"/>
    <property type="match status" value="1"/>
</dbReference>
<evidence type="ECO:0000259" key="3">
    <source>
        <dbReference type="Pfam" id="PF00930"/>
    </source>
</evidence>
<dbReference type="PANTHER" id="PTHR11731">
    <property type="entry name" value="PROTEASE FAMILY S9B,C DIPEPTIDYL-PEPTIDASE IV-RELATED"/>
    <property type="match status" value="1"/>
</dbReference>
<accession>A0A1G6H5I1</accession>
<dbReference type="InterPro" id="IPR001375">
    <property type="entry name" value="Peptidase_S9_cat"/>
</dbReference>
<sequence>MRRILYIVACLSFATAASGQNKLFTIDEAVVGTRQSLAPQNLSAIQWKGETSTFSFNRKDSVFVQTVNDSKPSLLFTLANLNGWVKQANVNVLKRMPSFQWVSSVSIMFSSGNETIFVNVADKKVERILSAEEDAENIDFRPDNKALAYTVKNNLYVKAEGAERMVVTSDQNQNIINGQSVHRNEFGISKGTFWSPNGNMLAFYRMDQTMVTDYPLVDITQRIAKVTPIKYPMAGMTSHQVTVGVFNPKTGSTVFLKTGEPLDHYLTNVSWTPDEKFILIAELNRGQNHMSLNQYNATTGDFVKTLFEEKNARYVEPSNPAIFFPNEPNTFVWQSQRDGFNHLYKYDLSGKLFGQITKGNWMVTNFIGFTSDAKDVLFTSTIDSPLEVNLCKVNLKTKKLLRLTKEEGTHQPIVNFVSGLFIDRYSSITVPNRICITDFSGEQRQELLVSVNPLMDYRMPEMKIFTIKAADDSTNLYCRMIKPIDFDSTKKYPVVVYVYGGPHAQLVTNRWLGGTGLWDYHMAQKGYIMFTVDNRGSSNRGFDFESIIHRNLGANELADQMRGIQYLFKLPYVDTARVGVHGWSFGGFMTTQMMLKENKIFKVGVAGGPVIDWSLYEVMYGERYMDTPEENPEGYKNANMLNYVENLTGKLMLIHGDIDNTVVWQNSLEFIHECVGKRVMVDYFVYPQHEHNVRGTDRIHLMRKVTDYFDTYLKK</sequence>
<dbReference type="GO" id="GO:0006508">
    <property type="term" value="P:proteolysis"/>
    <property type="evidence" value="ECO:0007669"/>
    <property type="project" value="InterPro"/>
</dbReference>
<dbReference type="Proteomes" id="UP000199452">
    <property type="component" value="Unassembled WGS sequence"/>
</dbReference>
<reference evidence="4 5" key="1">
    <citation type="submission" date="2016-09" db="EMBL/GenBank/DDBJ databases">
        <authorList>
            <person name="Capua I."/>
            <person name="De Benedictis P."/>
            <person name="Joannis T."/>
            <person name="Lombin L.H."/>
            <person name="Cattoli G."/>
        </authorList>
    </citation>
    <scope>NUCLEOTIDE SEQUENCE [LARGE SCALE GENOMIC DNA]</scope>
    <source>
        <strain evidence="4 5">A7P-90m</strain>
    </source>
</reference>
<feature type="signal peptide" evidence="1">
    <location>
        <begin position="1"/>
        <end position="19"/>
    </location>
</feature>
<dbReference type="Gene3D" id="2.140.10.30">
    <property type="entry name" value="Dipeptidylpeptidase IV, N-terminal domain"/>
    <property type="match status" value="1"/>
</dbReference>
<dbReference type="SUPFAM" id="SSF82171">
    <property type="entry name" value="DPP6 N-terminal domain-like"/>
    <property type="match status" value="1"/>
</dbReference>
<feature type="chain" id="PRO_5011620214" evidence="1">
    <location>
        <begin position="20"/>
        <end position="715"/>
    </location>
</feature>
<feature type="domain" description="Dipeptidylpeptidase IV N-terminal" evidence="3">
    <location>
        <begin position="112"/>
        <end position="431"/>
    </location>
</feature>
<dbReference type="Pfam" id="PF00326">
    <property type="entry name" value="Peptidase_S9"/>
    <property type="match status" value="1"/>
</dbReference>
<gene>
    <name evidence="4" type="ORF">SAMN05216323_100741</name>
</gene>
<protein>
    <submittedName>
        <fullName evidence="4">Dipeptidyl-peptidase-4</fullName>
    </submittedName>
</protein>
<name>A0A1G6H5I1_9BACT</name>
<organism evidence="4 5">
    <name type="scientific">Williamwhitmania taraxaci</name>
    <dbReference type="NCBI Taxonomy" id="1640674"/>
    <lineage>
        <taxon>Bacteria</taxon>
        <taxon>Pseudomonadati</taxon>
        <taxon>Bacteroidota</taxon>
        <taxon>Bacteroidia</taxon>
        <taxon>Bacteroidales</taxon>
        <taxon>Williamwhitmaniaceae</taxon>
        <taxon>Williamwhitmania</taxon>
    </lineage>
</organism>
<feature type="domain" description="Peptidase S9 prolyl oligopeptidase catalytic" evidence="2">
    <location>
        <begin position="521"/>
        <end position="714"/>
    </location>
</feature>
<dbReference type="Pfam" id="PF00930">
    <property type="entry name" value="DPPIV_N"/>
    <property type="match status" value="1"/>
</dbReference>
<dbReference type="InterPro" id="IPR002469">
    <property type="entry name" value="Peptidase_S9B_N"/>
</dbReference>
<dbReference type="OrthoDB" id="9812921at2"/>
<dbReference type="EMBL" id="FMYP01000007">
    <property type="protein sequence ID" value="SDB89537.1"/>
    <property type="molecule type" value="Genomic_DNA"/>
</dbReference>
<dbReference type="RefSeq" id="WP_092435713.1">
    <property type="nucleotide sequence ID" value="NZ_FMYP01000007.1"/>
</dbReference>
<keyword evidence="5" id="KW-1185">Reference proteome</keyword>
<evidence type="ECO:0000256" key="1">
    <source>
        <dbReference type="SAM" id="SignalP"/>
    </source>
</evidence>
<dbReference type="SUPFAM" id="SSF53474">
    <property type="entry name" value="alpha/beta-Hydrolases"/>
    <property type="match status" value="1"/>
</dbReference>
<dbReference type="PANTHER" id="PTHR11731:SF193">
    <property type="entry name" value="DIPEPTIDYL PEPTIDASE 9"/>
    <property type="match status" value="1"/>
</dbReference>